<accession>A0A9R0DWL2</accession>
<proteinExistence type="predicted"/>
<dbReference type="AlphaFoldDB" id="A0A9R0DWL2"/>
<sequence>MRLLWFISIISLILDLSFGLTWLERYHYPGFYTTEPPATVNKTDARVPLKIYTPDFRVEEPMFVPFGGFSLKLSTSIERERPYRLSPHYKQVQHWKGSDNANYLGCYCCTTYRRHIVLAGCAVVTTRHVLTTANPTVLILRSYGHLKTLEHILGGWYDTNSNTFNSSLYFAPSRIHIHPMYKYDYEVNVSHPIPVMYDLSLWAATHPFYGSTFSYSRAVICARAASGWYEYASTIPRRLDMSVVVGFQFMKSYHRRPMPWFKYGVRTKSHVWPCPKSEWHWYHCIMGEYWGKFGFDSGGAMHMMLEGRSYRHDGLAGLCSFSLKLRSLQTTHYFTVLDTYPVLDFMYDAYKGLSKYAWLDNRFEDTKYAAPIAWRGEHIPVYYNQGWEAYHVYGGYIYGSYLPNYRR</sequence>
<evidence type="ECO:0000313" key="3">
    <source>
        <dbReference type="RefSeq" id="XP_050554166.1"/>
    </source>
</evidence>
<keyword evidence="2" id="KW-1185">Reference proteome</keyword>
<evidence type="ECO:0000313" key="2">
    <source>
        <dbReference type="Proteomes" id="UP000829999"/>
    </source>
</evidence>
<dbReference type="SUPFAM" id="SSF50494">
    <property type="entry name" value="Trypsin-like serine proteases"/>
    <property type="match status" value="1"/>
</dbReference>
<dbReference type="InterPro" id="IPR009003">
    <property type="entry name" value="Peptidase_S1_PA"/>
</dbReference>
<dbReference type="GeneID" id="118270555"/>
<dbReference type="OrthoDB" id="7387520at2759"/>
<keyword evidence="1" id="KW-0732">Signal</keyword>
<feature type="chain" id="PRO_5040224389" evidence="1">
    <location>
        <begin position="20"/>
        <end position="407"/>
    </location>
</feature>
<dbReference type="Proteomes" id="UP000829999">
    <property type="component" value="Chromosome 13"/>
</dbReference>
<reference evidence="3" key="1">
    <citation type="submission" date="2025-08" db="UniProtKB">
        <authorList>
            <consortium name="RefSeq"/>
        </authorList>
    </citation>
    <scope>IDENTIFICATION</scope>
    <source>
        <tissue evidence="3">Whole larval tissue</tissue>
    </source>
</reference>
<protein>
    <submittedName>
        <fullName evidence="3">Uncharacterized protein LOC118270555</fullName>
    </submittedName>
</protein>
<name>A0A9R0DWL2_SPOFR</name>
<evidence type="ECO:0000256" key="1">
    <source>
        <dbReference type="SAM" id="SignalP"/>
    </source>
</evidence>
<organism evidence="2 3">
    <name type="scientific">Spodoptera frugiperda</name>
    <name type="common">Fall armyworm</name>
    <dbReference type="NCBI Taxonomy" id="7108"/>
    <lineage>
        <taxon>Eukaryota</taxon>
        <taxon>Metazoa</taxon>
        <taxon>Ecdysozoa</taxon>
        <taxon>Arthropoda</taxon>
        <taxon>Hexapoda</taxon>
        <taxon>Insecta</taxon>
        <taxon>Pterygota</taxon>
        <taxon>Neoptera</taxon>
        <taxon>Endopterygota</taxon>
        <taxon>Lepidoptera</taxon>
        <taxon>Glossata</taxon>
        <taxon>Ditrysia</taxon>
        <taxon>Noctuoidea</taxon>
        <taxon>Noctuidae</taxon>
        <taxon>Amphipyrinae</taxon>
        <taxon>Spodoptera</taxon>
    </lineage>
</organism>
<gene>
    <name evidence="3" type="primary">LOC118270555</name>
</gene>
<feature type="signal peptide" evidence="1">
    <location>
        <begin position="1"/>
        <end position="19"/>
    </location>
</feature>
<dbReference type="RefSeq" id="XP_050554166.1">
    <property type="nucleotide sequence ID" value="XM_050698209.1"/>
</dbReference>